<dbReference type="InterPro" id="IPR037522">
    <property type="entry name" value="HD_GYP_dom"/>
</dbReference>
<dbReference type="PANTHER" id="PTHR43155:SF2">
    <property type="entry name" value="CYCLIC DI-GMP PHOSPHODIESTERASE PA4108"/>
    <property type="match status" value="1"/>
</dbReference>
<dbReference type="PANTHER" id="PTHR43155">
    <property type="entry name" value="CYCLIC DI-GMP PHOSPHODIESTERASE PA4108-RELATED"/>
    <property type="match status" value="1"/>
</dbReference>
<organism evidence="2 3">
    <name type="scientific">Irregularibacter muris</name>
    <dbReference type="NCBI Taxonomy" id="1796619"/>
    <lineage>
        <taxon>Bacteria</taxon>
        <taxon>Bacillati</taxon>
        <taxon>Bacillota</taxon>
        <taxon>Clostridia</taxon>
        <taxon>Eubacteriales</taxon>
        <taxon>Eubacteriaceae</taxon>
        <taxon>Irregularibacter</taxon>
    </lineage>
</organism>
<dbReference type="PROSITE" id="PS51832">
    <property type="entry name" value="HD_GYP"/>
    <property type="match status" value="1"/>
</dbReference>
<name>A0AAE3HG35_9FIRM</name>
<dbReference type="Proteomes" id="UP001205748">
    <property type="component" value="Unassembled WGS sequence"/>
</dbReference>
<gene>
    <name evidence="2" type="ORF">NSA47_11015</name>
</gene>
<dbReference type="CDD" id="cd00077">
    <property type="entry name" value="HDc"/>
    <property type="match status" value="1"/>
</dbReference>
<dbReference type="Pfam" id="PF13487">
    <property type="entry name" value="HD_5"/>
    <property type="match status" value="1"/>
</dbReference>
<accession>A0AAE3HG35</accession>
<comment type="caution">
    <text evidence="2">The sequence shown here is derived from an EMBL/GenBank/DDBJ whole genome shotgun (WGS) entry which is preliminary data.</text>
</comment>
<evidence type="ECO:0000313" key="3">
    <source>
        <dbReference type="Proteomes" id="UP001205748"/>
    </source>
</evidence>
<evidence type="ECO:0000313" key="2">
    <source>
        <dbReference type="EMBL" id="MCR1899516.1"/>
    </source>
</evidence>
<sequence length="379" mass="43609">MRLVPINCIKPGSYLSKSIYDAKGRVLLAKGVPLTSLILQRVQCHGFLSLYIQDEYSQEEIEDVIRPELRQKAIFSVKNYFGFFNYPLEVGIKEEKQDEQVKQREYLQSLREIAENIVEEILEQRSIMINLVDIKSMDNYTYAHCVNVAILSLVMGIELGYNRKQLIDLAVGAMLHDVGKIFVPKEVLNKKGKLDDKEFELIQEHPRQGYEYLKDIYEISSLSRAIVLQHHEKVDGTGYPRGLKSEKIHPYAKLVAIADVYDALTSDRPYRRGMPPNEAMEYIMGAVDKEFDYTMVRTFIRKIIPYPVGTLIKLSNGCVAVVVEINHHLPLRPVVKVILENDQYARDDIIDLYRNYSIVIEGIQYEDPAKEDTDKALGF</sequence>
<feature type="domain" description="HD-GYP" evidence="1">
    <location>
        <begin position="119"/>
        <end position="315"/>
    </location>
</feature>
<evidence type="ECO:0000259" key="1">
    <source>
        <dbReference type="PROSITE" id="PS51832"/>
    </source>
</evidence>
<protein>
    <submittedName>
        <fullName evidence="2">HD-GYP domain-containing protein</fullName>
    </submittedName>
</protein>
<dbReference type="SMART" id="SM00471">
    <property type="entry name" value="HDc"/>
    <property type="match status" value="1"/>
</dbReference>
<dbReference type="RefSeq" id="WP_257531968.1">
    <property type="nucleotide sequence ID" value="NZ_JANKAS010000010.1"/>
</dbReference>
<proteinExistence type="predicted"/>
<reference evidence="2" key="1">
    <citation type="submission" date="2022-07" db="EMBL/GenBank/DDBJ databases">
        <title>Enhanced cultured diversity of the mouse gut microbiota enables custom-made synthetic communities.</title>
        <authorList>
            <person name="Afrizal A."/>
        </authorList>
    </citation>
    <scope>NUCLEOTIDE SEQUENCE</scope>
    <source>
        <strain evidence="2">DSM 28593</strain>
    </source>
</reference>
<dbReference type="Gene3D" id="1.10.3210.10">
    <property type="entry name" value="Hypothetical protein af1432"/>
    <property type="match status" value="1"/>
</dbReference>
<keyword evidence="3" id="KW-1185">Reference proteome</keyword>
<dbReference type="InterPro" id="IPR003607">
    <property type="entry name" value="HD/PDEase_dom"/>
</dbReference>
<dbReference type="SUPFAM" id="SSF109604">
    <property type="entry name" value="HD-domain/PDEase-like"/>
    <property type="match status" value="1"/>
</dbReference>
<dbReference type="AlphaFoldDB" id="A0AAE3HG35"/>
<dbReference type="EMBL" id="JANKAS010000010">
    <property type="protein sequence ID" value="MCR1899516.1"/>
    <property type="molecule type" value="Genomic_DNA"/>
</dbReference>